<name>A0A5D2C4K2_GOSDA</name>
<proteinExistence type="predicted"/>
<organism evidence="2 3">
    <name type="scientific">Gossypium darwinii</name>
    <name type="common">Darwin's cotton</name>
    <name type="synonym">Gossypium barbadense var. darwinii</name>
    <dbReference type="NCBI Taxonomy" id="34276"/>
    <lineage>
        <taxon>Eukaryota</taxon>
        <taxon>Viridiplantae</taxon>
        <taxon>Streptophyta</taxon>
        <taxon>Embryophyta</taxon>
        <taxon>Tracheophyta</taxon>
        <taxon>Spermatophyta</taxon>
        <taxon>Magnoliopsida</taxon>
        <taxon>eudicotyledons</taxon>
        <taxon>Gunneridae</taxon>
        <taxon>Pentapetalae</taxon>
        <taxon>rosids</taxon>
        <taxon>malvids</taxon>
        <taxon>Malvales</taxon>
        <taxon>Malvaceae</taxon>
        <taxon>Malvoideae</taxon>
        <taxon>Gossypium</taxon>
    </lineage>
</organism>
<evidence type="ECO:0000313" key="3">
    <source>
        <dbReference type="Proteomes" id="UP000323506"/>
    </source>
</evidence>
<evidence type="ECO:0000313" key="2">
    <source>
        <dbReference type="EMBL" id="TYG63052.1"/>
    </source>
</evidence>
<evidence type="ECO:0000256" key="1">
    <source>
        <dbReference type="SAM" id="MobiDB-lite"/>
    </source>
</evidence>
<dbReference type="AlphaFoldDB" id="A0A5D2C4K2"/>
<reference evidence="2 3" key="1">
    <citation type="submission" date="2019-06" db="EMBL/GenBank/DDBJ databases">
        <title>WGS assembly of Gossypium darwinii.</title>
        <authorList>
            <person name="Chen Z.J."/>
            <person name="Sreedasyam A."/>
            <person name="Ando A."/>
            <person name="Song Q."/>
            <person name="De L."/>
            <person name="Hulse-Kemp A."/>
            <person name="Ding M."/>
            <person name="Ye W."/>
            <person name="Kirkbride R."/>
            <person name="Jenkins J."/>
            <person name="Plott C."/>
            <person name="Lovell J."/>
            <person name="Lin Y.-M."/>
            <person name="Vaughn R."/>
            <person name="Liu B."/>
            <person name="Li W."/>
            <person name="Simpson S."/>
            <person name="Scheffler B."/>
            <person name="Saski C."/>
            <person name="Grover C."/>
            <person name="Hu G."/>
            <person name="Conover J."/>
            <person name="Carlson J."/>
            <person name="Shu S."/>
            <person name="Boston L."/>
            <person name="Williams M."/>
            <person name="Peterson D."/>
            <person name="Mcgee K."/>
            <person name="Jones D."/>
            <person name="Wendel J."/>
            <person name="Stelly D."/>
            <person name="Grimwood J."/>
            <person name="Schmutz J."/>
        </authorList>
    </citation>
    <scope>NUCLEOTIDE SEQUENCE [LARGE SCALE GENOMIC DNA]</scope>
    <source>
        <strain evidence="2">1808015.09</strain>
    </source>
</reference>
<accession>A0A5D2C4K2</accession>
<dbReference type="Proteomes" id="UP000323506">
    <property type="component" value="Chromosome D07"/>
</dbReference>
<protein>
    <submittedName>
        <fullName evidence="2">Uncharacterized protein</fullName>
    </submittedName>
</protein>
<sequence length="62" mass="6881">MKTDRKILSDPSSKILVHEQTVDIKRERRAFETVGGSLWPPVPPSITLPQSSTAGPRIDNLL</sequence>
<keyword evidence="3" id="KW-1185">Reference proteome</keyword>
<feature type="region of interest" description="Disordered" evidence="1">
    <location>
        <begin position="42"/>
        <end position="62"/>
    </location>
</feature>
<gene>
    <name evidence="2" type="ORF">ES288_D07G281100v1</name>
</gene>
<dbReference type="EMBL" id="CM017707">
    <property type="protein sequence ID" value="TYG63052.1"/>
    <property type="molecule type" value="Genomic_DNA"/>
</dbReference>